<evidence type="ECO:0000259" key="3">
    <source>
        <dbReference type="Pfam" id="PF16344"/>
    </source>
</evidence>
<dbReference type="Pfam" id="PF04773">
    <property type="entry name" value="FecR"/>
    <property type="match status" value="1"/>
</dbReference>
<comment type="caution">
    <text evidence="4">The sequence shown here is derived from an EMBL/GenBank/DDBJ whole genome shotgun (WGS) entry which is preliminary data.</text>
</comment>
<dbReference type="GO" id="GO:0016989">
    <property type="term" value="F:sigma factor antagonist activity"/>
    <property type="evidence" value="ECO:0007669"/>
    <property type="project" value="TreeGrafter"/>
</dbReference>
<evidence type="ECO:0000259" key="2">
    <source>
        <dbReference type="Pfam" id="PF04773"/>
    </source>
</evidence>
<dbReference type="AlphaFoldDB" id="A0A9D1X8I2"/>
<sequence length="332" mass="38447">MMKELERKYRNDQLSVEELRLLRERVNAMSDQDIEREMYEVWMDEEPGSGMEFTEERSDRLKRRIDALVDESGKESERPSYWLVVKRIMRVAAILLLPVFMVLTVYLYRENGRMASEEMVVSTGKGERANITLPDGTAVALNSESSLTYTPRVFNKDKRQIRFEGEGYFQVAKNRDCPFLIDAEGLSVEVLGTTFNLDVRRSRKTAELILEEGSVRFHSLKIGKDALLEPKEKLILDQETGHFVIEKGQDIESETAWKRRELVFDDVMFDDLVRAVEKNYDVQIETNYRSDTIDSFTGTIPANNLFEALTVIGKVYHLSVQTEGDKIRLEME</sequence>
<reference evidence="4" key="1">
    <citation type="journal article" date="2021" name="PeerJ">
        <title>Extensive microbial diversity within the chicken gut microbiome revealed by metagenomics and culture.</title>
        <authorList>
            <person name="Gilroy R."/>
            <person name="Ravi A."/>
            <person name="Getino M."/>
            <person name="Pursley I."/>
            <person name="Horton D.L."/>
            <person name="Alikhan N.F."/>
            <person name="Baker D."/>
            <person name="Gharbi K."/>
            <person name="Hall N."/>
            <person name="Watson M."/>
            <person name="Adriaenssens E.M."/>
            <person name="Foster-Nyarko E."/>
            <person name="Jarju S."/>
            <person name="Secka A."/>
            <person name="Antonio M."/>
            <person name="Oren A."/>
            <person name="Chaudhuri R.R."/>
            <person name="La Ragione R."/>
            <person name="Hildebrand F."/>
            <person name="Pallen M.J."/>
        </authorList>
    </citation>
    <scope>NUCLEOTIDE SEQUENCE</scope>
    <source>
        <strain evidence="4">ChiGjej6B6-14162</strain>
    </source>
</reference>
<feature type="transmembrane region" description="Helical" evidence="1">
    <location>
        <begin position="88"/>
        <end position="108"/>
    </location>
</feature>
<dbReference type="InterPro" id="IPR032508">
    <property type="entry name" value="FecR_C"/>
</dbReference>
<reference evidence="4" key="2">
    <citation type="submission" date="2021-04" db="EMBL/GenBank/DDBJ databases">
        <authorList>
            <person name="Gilroy R."/>
        </authorList>
    </citation>
    <scope>NUCLEOTIDE SEQUENCE</scope>
    <source>
        <strain evidence="4">ChiGjej6B6-14162</strain>
    </source>
</reference>
<evidence type="ECO:0000313" key="5">
    <source>
        <dbReference type="Proteomes" id="UP000886740"/>
    </source>
</evidence>
<organism evidence="4 5">
    <name type="scientific">Candidatus Parabacteroides intestinipullorum</name>
    <dbReference type="NCBI Taxonomy" id="2838723"/>
    <lineage>
        <taxon>Bacteria</taxon>
        <taxon>Pseudomonadati</taxon>
        <taxon>Bacteroidota</taxon>
        <taxon>Bacteroidia</taxon>
        <taxon>Bacteroidales</taxon>
        <taxon>Tannerellaceae</taxon>
        <taxon>Parabacteroides</taxon>
    </lineage>
</organism>
<dbReference type="EMBL" id="DXEL01000046">
    <property type="protein sequence ID" value="HIX74674.1"/>
    <property type="molecule type" value="Genomic_DNA"/>
</dbReference>
<dbReference type="Pfam" id="PF16344">
    <property type="entry name" value="FecR_C"/>
    <property type="match status" value="1"/>
</dbReference>
<dbReference type="Gene3D" id="2.60.120.1440">
    <property type="match status" value="1"/>
</dbReference>
<feature type="domain" description="FecR protein" evidence="2">
    <location>
        <begin position="120"/>
        <end position="216"/>
    </location>
</feature>
<gene>
    <name evidence="4" type="ORF">H9977_06550</name>
</gene>
<keyword evidence="1" id="KW-1133">Transmembrane helix</keyword>
<proteinExistence type="predicted"/>
<dbReference type="InterPro" id="IPR012373">
    <property type="entry name" value="Ferrdict_sens_TM"/>
</dbReference>
<evidence type="ECO:0000313" key="4">
    <source>
        <dbReference type="EMBL" id="HIX74674.1"/>
    </source>
</evidence>
<dbReference type="PANTHER" id="PTHR30273:SF2">
    <property type="entry name" value="PROTEIN FECR"/>
    <property type="match status" value="1"/>
</dbReference>
<name>A0A9D1X8I2_9BACT</name>
<keyword evidence="1" id="KW-0472">Membrane</keyword>
<accession>A0A9D1X8I2</accession>
<dbReference type="Proteomes" id="UP000886740">
    <property type="component" value="Unassembled WGS sequence"/>
</dbReference>
<dbReference type="Gene3D" id="3.55.50.30">
    <property type="match status" value="1"/>
</dbReference>
<dbReference type="InterPro" id="IPR006860">
    <property type="entry name" value="FecR"/>
</dbReference>
<feature type="domain" description="Protein FecR C-terminal" evidence="3">
    <location>
        <begin position="261"/>
        <end position="327"/>
    </location>
</feature>
<keyword evidence="1" id="KW-0812">Transmembrane</keyword>
<protein>
    <submittedName>
        <fullName evidence="4">FecR domain-containing protein</fullName>
    </submittedName>
</protein>
<dbReference type="PIRSF" id="PIRSF018266">
    <property type="entry name" value="FecR"/>
    <property type="match status" value="1"/>
</dbReference>
<evidence type="ECO:0000256" key="1">
    <source>
        <dbReference type="SAM" id="Phobius"/>
    </source>
</evidence>
<dbReference type="PANTHER" id="PTHR30273">
    <property type="entry name" value="PERIPLASMIC SIGNAL SENSOR AND SIGMA FACTOR ACTIVATOR FECR-RELATED"/>
    <property type="match status" value="1"/>
</dbReference>